<dbReference type="EMBL" id="CAJPEX010001609">
    <property type="protein sequence ID" value="CAG0919524.1"/>
    <property type="molecule type" value="Genomic_DNA"/>
</dbReference>
<keyword evidence="6" id="KW-0109">Calcium transport</keyword>
<comment type="similarity">
    <text evidence="2">Belongs to the Ca(2+):cation antiporter (CaCA) (TC 2.A.19) family. SLC24A subfamily.</text>
</comment>
<evidence type="ECO:0000256" key="11">
    <source>
        <dbReference type="ARBA" id="ARBA00022958"/>
    </source>
</evidence>
<reference evidence="20" key="1">
    <citation type="submission" date="2020-11" db="EMBL/GenBank/DDBJ databases">
        <authorList>
            <person name="Tran Van P."/>
        </authorList>
    </citation>
    <scope>NUCLEOTIDE SEQUENCE</scope>
</reference>
<sequence>MNHKKILKAKIRLWCLLGLYGSLLVTSVFVSLRAGEEQASSTPSAAVQQQQVWLTRHLLQQPNDSSTAFSTSAERHPTTRTHDDLTNTTGRPVPSNVPDQENCTHPAIEDFPSDFFTPAQRVHGGILVHVIIGAYTLLIIAIACDDYFVPSLEGISEALSLSPDVAGATFMAAGSSAPELFTNVVGTFVTEGDLGVGTIVGSAVFNILGVTALCGLFVDEAIPVDFWALTRDCTFYLISVVLLILAIMNEVIYWYEGAIFLFFYLLYIVVMKYNSAIELKLKWWLAKQGVNVDKLNLQAADENVAREAFLSARPGPSYASYDVEFVSNSKASPVLHKSYESTGSGSGEEQRPTFRVSHDDGQHDTETITLLPKHPEDDDGDYWEELIVAPSKCIFALSYWVISWPARFLLKVTIPDCTTRKWNTWYPLTFTISILWIGFMSYITAWMITIIGHTLQIPDSVMGLTFLAAGTSVPEMVSSLVVARQGQGSMSISNLVGSNTFDILVCLGAPWLIKAFMSGQVLIASTGLVYSAAALLSTVVLMYGAMFATGFQLGRKVGFSCLLLYAVFLVLALLVELNVFGLVNLPVCPTTA</sequence>
<keyword evidence="7 18" id="KW-0812">Transmembrane</keyword>
<keyword evidence="5" id="KW-0633">Potassium transport</keyword>
<evidence type="ECO:0000313" key="20">
    <source>
        <dbReference type="EMBL" id="CAD7279372.1"/>
    </source>
</evidence>
<dbReference type="Proteomes" id="UP000678499">
    <property type="component" value="Unassembled WGS sequence"/>
</dbReference>
<keyword evidence="3" id="KW-0813">Transport</keyword>
<proteinExistence type="inferred from homology"/>
<evidence type="ECO:0000256" key="14">
    <source>
        <dbReference type="ARBA" id="ARBA00023065"/>
    </source>
</evidence>
<dbReference type="GO" id="GO:0005262">
    <property type="term" value="F:calcium channel activity"/>
    <property type="evidence" value="ECO:0007669"/>
    <property type="project" value="TreeGrafter"/>
</dbReference>
<feature type="transmembrane region" description="Helical" evidence="18">
    <location>
        <begin position="430"/>
        <end position="455"/>
    </location>
</feature>
<dbReference type="InterPro" id="IPR044880">
    <property type="entry name" value="NCX_ion-bd_dom_sf"/>
</dbReference>
<evidence type="ECO:0000256" key="9">
    <source>
        <dbReference type="ARBA" id="ARBA00022837"/>
    </source>
</evidence>
<evidence type="ECO:0000256" key="6">
    <source>
        <dbReference type="ARBA" id="ARBA00022568"/>
    </source>
</evidence>
<feature type="transmembrane region" description="Helical" evidence="18">
    <location>
        <begin position="229"/>
        <end position="247"/>
    </location>
</feature>
<evidence type="ECO:0000256" key="15">
    <source>
        <dbReference type="ARBA" id="ARBA00023136"/>
    </source>
</evidence>
<feature type="region of interest" description="Disordered" evidence="17">
    <location>
        <begin position="64"/>
        <end position="99"/>
    </location>
</feature>
<dbReference type="PRINTS" id="PR01259">
    <property type="entry name" value="NACAEXCHNGR"/>
</dbReference>
<feature type="compositionally biased region" description="Basic and acidic residues" evidence="17">
    <location>
        <begin position="73"/>
        <end position="85"/>
    </location>
</feature>
<evidence type="ECO:0000256" key="10">
    <source>
        <dbReference type="ARBA" id="ARBA00022847"/>
    </source>
</evidence>
<feature type="transmembrane region" description="Helical" evidence="18">
    <location>
        <begin position="519"/>
        <end position="545"/>
    </location>
</feature>
<evidence type="ECO:0000256" key="4">
    <source>
        <dbReference type="ARBA" id="ARBA00022449"/>
    </source>
</evidence>
<feature type="transmembrane region" description="Helical" evidence="18">
    <location>
        <begin position="495"/>
        <end position="513"/>
    </location>
</feature>
<organism evidence="20">
    <name type="scientific">Notodromas monacha</name>
    <dbReference type="NCBI Taxonomy" id="399045"/>
    <lineage>
        <taxon>Eukaryota</taxon>
        <taxon>Metazoa</taxon>
        <taxon>Ecdysozoa</taxon>
        <taxon>Arthropoda</taxon>
        <taxon>Crustacea</taxon>
        <taxon>Oligostraca</taxon>
        <taxon>Ostracoda</taxon>
        <taxon>Podocopa</taxon>
        <taxon>Podocopida</taxon>
        <taxon>Cypridocopina</taxon>
        <taxon>Cypridoidea</taxon>
        <taxon>Cyprididae</taxon>
        <taxon>Notodromas</taxon>
    </lineage>
</organism>
<evidence type="ECO:0000256" key="16">
    <source>
        <dbReference type="ARBA" id="ARBA00023201"/>
    </source>
</evidence>
<evidence type="ECO:0000256" key="18">
    <source>
        <dbReference type="SAM" id="Phobius"/>
    </source>
</evidence>
<keyword evidence="15 18" id="KW-0472">Membrane</keyword>
<feature type="transmembrane region" description="Helical" evidence="18">
    <location>
        <begin position="557"/>
        <end position="575"/>
    </location>
</feature>
<evidence type="ECO:0000256" key="13">
    <source>
        <dbReference type="ARBA" id="ARBA00023053"/>
    </source>
</evidence>
<dbReference type="OrthoDB" id="2127281at2759"/>
<dbReference type="AlphaFoldDB" id="A0A7R9GE94"/>
<feature type="domain" description="Sodium/calcium exchanger membrane region" evidence="19">
    <location>
        <begin position="131"/>
        <end position="271"/>
    </location>
</feature>
<evidence type="ECO:0000256" key="2">
    <source>
        <dbReference type="ARBA" id="ARBA00005364"/>
    </source>
</evidence>
<evidence type="ECO:0000256" key="17">
    <source>
        <dbReference type="SAM" id="MobiDB-lite"/>
    </source>
</evidence>
<gene>
    <name evidence="20" type="ORF">NMOB1V02_LOCUS7045</name>
</gene>
<evidence type="ECO:0000259" key="19">
    <source>
        <dbReference type="Pfam" id="PF01699"/>
    </source>
</evidence>
<dbReference type="Gene3D" id="1.20.1420.30">
    <property type="entry name" value="NCX, central ion-binding region"/>
    <property type="match status" value="2"/>
</dbReference>
<feature type="transmembrane region" description="Helical" evidence="18">
    <location>
        <begin position="253"/>
        <end position="270"/>
    </location>
</feature>
<dbReference type="GO" id="GO:0005886">
    <property type="term" value="C:plasma membrane"/>
    <property type="evidence" value="ECO:0007669"/>
    <property type="project" value="TreeGrafter"/>
</dbReference>
<dbReference type="NCBIfam" id="TIGR00367">
    <property type="entry name" value="calcium/sodium antiporter"/>
    <property type="match status" value="1"/>
</dbReference>
<evidence type="ECO:0000313" key="21">
    <source>
        <dbReference type="Proteomes" id="UP000678499"/>
    </source>
</evidence>
<evidence type="ECO:0000256" key="8">
    <source>
        <dbReference type="ARBA" id="ARBA00022729"/>
    </source>
</evidence>
<feature type="region of interest" description="Disordered" evidence="17">
    <location>
        <begin position="339"/>
        <end position="361"/>
    </location>
</feature>
<accession>A0A7R9GE94</accession>
<feature type="transmembrane region" description="Helical" evidence="18">
    <location>
        <begin position="194"/>
        <end position="217"/>
    </location>
</feature>
<keyword evidence="9" id="KW-0106">Calcium</keyword>
<dbReference type="EMBL" id="OA883646">
    <property type="protein sequence ID" value="CAD7279372.1"/>
    <property type="molecule type" value="Genomic_DNA"/>
</dbReference>
<name>A0A7R9GE94_9CRUS</name>
<protein>
    <recommendedName>
        <fullName evidence="19">Sodium/calcium exchanger membrane region domain-containing protein</fullName>
    </recommendedName>
</protein>
<dbReference type="Pfam" id="PF01699">
    <property type="entry name" value="Na_Ca_ex"/>
    <property type="match status" value="2"/>
</dbReference>
<keyword evidence="16" id="KW-0739">Sodium transport</keyword>
<keyword evidence="21" id="KW-1185">Reference proteome</keyword>
<comment type="subcellular location">
    <subcellularLocation>
        <location evidence="1">Membrane</location>
        <topology evidence="1">Multi-pass membrane protein</topology>
    </subcellularLocation>
</comment>
<feature type="transmembrane region" description="Helical" evidence="18">
    <location>
        <begin position="122"/>
        <end position="143"/>
    </location>
</feature>
<dbReference type="GO" id="GO:0008273">
    <property type="term" value="F:calcium, potassium:sodium antiporter activity"/>
    <property type="evidence" value="ECO:0007669"/>
    <property type="project" value="TreeGrafter"/>
</dbReference>
<feature type="transmembrane region" description="Helical" evidence="18">
    <location>
        <begin position="461"/>
        <end position="483"/>
    </location>
</feature>
<keyword evidence="10" id="KW-0769">Symport</keyword>
<dbReference type="FunFam" id="1.20.1420.30:FF:000009">
    <property type="entry name" value="sodium/potassium/calcium exchanger 5 isoform X2"/>
    <property type="match status" value="1"/>
</dbReference>
<dbReference type="PANTHER" id="PTHR10846:SF73">
    <property type="entry name" value="SODIUM_CALCIUM EXCHANGER MEMBRANE REGION DOMAIN-CONTAINING PROTEIN"/>
    <property type="match status" value="1"/>
</dbReference>
<evidence type="ECO:0000256" key="7">
    <source>
        <dbReference type="ARBA" id="ARBA00022692"/>
    </source>
</evidence>
<keyword evidence="14" id="KW-0406">Ion transport</keyword>
<keyword evidence="4" id="KW-0050">Antiport</keyword>
<dbReference type="GO" id="GO:0015293">
    <property type="term" value="F:symporter activity"/>
    <property type="evidence" value="ECO:0007669"/>
    <property type="project" value="UniProtKB-KW"/>
</dbReference>
<feature type="compositionally biased region" description="Basic and acidic residues" evidence="17">
    <location>
        <begin position="348"/>
        <end position="361"/>
    </location>
</feature>
<dbReference type="FunFam" id="1.20.1420.30:FF:000004">
    <property type="entry name" value="Sodium/potassium/calcium exchanger 2 isoform 1"/>
    <property type="match status" value="1"/>
</dbReference>
<keyword evidence="8" id="KW-0732">Signal</keyword>
<dbReference type="GO" id="GO:0006874">
    <property type="term" value="P:intracellular calcium ion homeostasis"/>
    <property type="evidence" value="ECO:0007669"/>
    <property type="project" value="TreeGrafter"/>
</dbReference>
<dbReference type="InterPro" id="IPR004481">
    <property type="entry name" value="K/Na/Ca-exchanger"/>
</dbReference>
<dbReference type="PANTHER" id="PTHR10846">
    <property type="entry name" value="SODIUM/POTASSIUM/CALCIUM EXCHANGER"/>
    <property type="match status" value="1"/>
</dbReference>
<keyword evidence="11" id="KW-0630">Potassium</keyword>
<dbReference type="InterPro" id="IPR004836">
    <property type="entry name" value="Na_Ca_Ex"/>
</dbReference>
<feature type="domain" description="Sodium/calcium exchanger membrane region" evidence="19">
    <location>
        <begin position="426"/>
        <end position="573"/>
    </location>
</feature>
<keyword evidence="12 18" id="KW-1133">Transmembrane helix</keyword>
<evidence type="ECO:0000256" key="1">
    <source>
        <dbReference type="ARBA" id="ARBA00004141"/>
    </source>
</evidence>
<evidence type="ECO:0000256" key="3">
    <source>
        <dbReference type="ARBA" id="ARBA00022448"/>
    </source>
</evidence>
<evidence type="ECO:0000256" key="12">
    <source>
        <dbReference type="ARBA" id="ARBA00022989"/>
    </source>
</evidence>
<dbReference type="InterPro" id="IPR004837">
    <property type="entry name" value="NaCa_Exmemb"/>
</dbReference>
<evidence type="ECO:0000256" key="5">
    <source>
        <dbReference type="ARBA" id="ARBA00022538"/>
    </source>
</evidence>
<keyword evidence="13" id="KW-0915">Sodium</keyword>